<protein>
    <recommendedName>
        <fullName evidence="3">Zinc knuckle CX2CX4HX4C domain-containing protein</fullName>
    </recommendedName>
</protein>
<comment type="caution">
    <text evidence="1">The sequence shown here is derived from an EMBL/GenBank/DDBJ whole genome shotgun (WGS) entry which is preliminary data.</text>
</comment>
<dbReference type="EMBL" id="JAJFAZ020000008">
    <property type="protein sequence ID" value="KAI5312563.1"/>
    <property type="molecule type" value="Genomic_DNA"/>
</dbReference>
<evidence type="ECO:0008006" key="3">
    <source>
        <dbReference type="Google" id="ProtNLM"/>
    </source>
</evidence>
<sequence length="206" mass="23992">MASVDDLVDGISSTLTISDAEAIEIVGVEELSNLKAERFLEDFTVVALEDPTKFLFSFKSDFDRKKMMRRSPWTYDPSLLLLKGYGWKGRSYRLEWRLLGKFLAYTGWFEDFSATETVYYVKVVCRKEPAKQYEIEYEQLPFFCLFCGNIDHVDSNCELKKSGAISIEQYGRWKTIMHEVFSIRAENSLKGKRYGLLGSRVLGWFW</sequence>
<proteinExistence type="predicted"/>
<gene>
    <name evidence="1" type="ORF">L3X38_041736</name>
</gene>
<evidence type="ECO:0000313" key="1">
    <source>
        <dbReference type="EMBL" id="KAI5312563.1"/>
    </source>
</evidence>
<dbReference type="Proteomes" id="UP001054821">
    <property type="component" value="Chromosome 8"/>
</dbReference>
<organism evidence="1 2">
    <name type="scientific">Prunus dulcis</name>
    <name type="common">Almond</name>
    <name type="synonym">Amygdalus dulcis</name>
    <dbReference type="NCBI Taxonomy" id="3755"/>
    <lineage>
        <taxon>Eukaryota</taxon>
        <taxon>Viridiplantae</taxon>
        <taxon>Streptophyta</taxon>
        <taxon>Embryophyta</taxon>
        <taxon>Tracheophyta</taxon>
        <taxon>Spermatophyta</taxon>
        <taxon>Magnoliopsida</taxon>
        <taxon>eudicotyledons</taxon>
        <taxon>Gunneridae</taxon>
        <taxon>Pentapetalae</taxon>
        <taxon>rosids</taxon>
        <taxon>fabids</taxon>
        <taxon>Rosales</taxon>
        <taxon>Rosaceae</taxon>
        <taxon>Amygdaloideae</taxon>
        <taxon>Amygdaleae</taxon>
        <taxon>Prunus</taxon>
    </lineage>
</organism>
<keyword evidence="2" id="KW-1185">Reference proteome</keyword>
<evidence type="ECO:0000313" key="2">
    <source>
        <dbReference type="Proteomes" id="UP001054821"/>
    </source>
</evidence>
<name>A0AAD4YL68_PRUDU</name>
<dbReference type="AlphaFoldDB" id="A0AAD4YL68"/>
<accession>A0AAD4YL68</accession>
<reference evidence="1 2" key="1">
    <citation type="journal article" date="2022" name="G3 (Bethesda)">
        <title>Whole-genome sequence and methylome profiling of the almond [Prunus dulcis (Mill.) D.A. Webb] cultivar 'Nonpareil'.</title>
        <authorList>
            <person name="D'Amico-Willman K.M."/>
            <person name="Ouma W.Z."/>
            <person name="Meulia T."/>
            <person name="Sideli G.M."/>
            <person name="Gradziel T.M."/>
            <person name="Fresnedo-Ramirez J."/>
        </authorList>
    </citation>
    <scope>NUCLEOTIDE SEQUENCE [LARGE SCALE GENOMIC DNA]</scope>
    <source>
        <strain evidence="1">Clone GOH B32 T37-40</strain>
    </source>
</reference>